<dbReference type="SMART" id="SM00448">
    <property type="entry name" value="REC"/>
    <property type="match status" value="1"/>
</dbReference>
<evidence type="ECO:0000313" key="3">
    <source>
        <dbReference type="EMBL" id="GCF08932.1"/>
    </source>
</evidence>
<dbReference type="CDD" id="cd17557">
    <property type="entry name" value="REC_Rcp-like"/>
    <property type="match status" value="1"/>
</dbReference>
<dbReference type="Gene3D" id="3.40.50.2300">
    <property type="match status" value="1"/>
</dbReference>
<dbReference type="Pfam" id="PF00072">
    <property type="entry name" value="Response_reg"/>
    <property type="match status" value="1"/>
</dbReference>
<dbReference type="RefSeq" id="WP_216368857.1">
    <property type="nucleotide sequence ID" value="NZ_BIXY01000033.1"/>
</dbReference>
<evidence type="ECO:0000259" key="2">
    <source>
        <dbReference type="PROSITE" id="PS50110"/>
    </source>
</evidence>
<dbReference type="PROSITE" id="PS50110">
    <property type="entry name" value="RESPONSE_REGULATORY"/>
    <property type="match status" value="1"/>
</dbReference>
<gene>
    <name evidence="3" type="ORF">KDI_24960</name>
</gene>
<protein>
    <submittedName>
        <fullName evidence="3">Response regulator</fullName>
    </submittedName>
</protein>
<comment type="caution">
    <text evidence="3">The sequence shown here is derived from an EMBL/GenBank/DDBJ whole genome shotgun (WGS) entry which is preliminary data.</text>
</comment>
<evidence type="ECO:0000313" key="4">
    <source>
        <dbReference type="Proteomes" id="UP000322530"/>
    </source>
</evidence>
<dbReference type="SUPFAM" id="SSF52172">
    <property type="entry name" value="CheY-like"/>
    <property type="match status" value="1"/>
</dbReference>
<dbReference type="EMBL" id="BIXY01000033">
    <property type="protein sequence ID" value="GCF08932.1"/>
    <property type="molecule type" value="Genomic_DNA"/>
</dbReference>
<feature type="modified residue" description="4-aspartylphosphate" evidence="1">
    <location>
        <position position="71"/>
    </location>
</feature>
<dbReference type="AlphaFoldDB" id="A0A5A5TBX1"/>
<keyword evidence="4" id="KW-1185">Reference proteome</keyword>
<reference evidence="3 4" key="1">
    <citation type="submission" date="2019-01" db="EMBL/GenBank/DDBJ databases">
        <title>Draft genome sequence of Dictyobacter sp. Uno17.</title>
        <authorList>
            <person name="Wang C.M."/>
            <person name="Zheng Y."/>
            <person name="Sakai Y."/>
            <person name="Abe K."/>
            <person name="Yokota A."/>
            <person name="Yabe S."/>
        </authorList>
    </citation>
    <scope>NUCLEOTIDE SEQUENCE [LARGE SCALE GENOMIC DNA]</scope>
    <source>
        <strain evidence="3 4">Uno17</strain>
    </source>
</reference>
<proteinExistence type="predicted"/>
<dbReference type="Proteomes" id="UP000322530">
    <property type="component" value="Unassembled WGS sequence"/>
</dbReference>
<organism evidence="3 4">
    <name type="scientific">Dictyobacter arantiisoli</name>
    <dbReference type="NCBI Taxonomy" id="2014874"/>
    <lineage>
        <taxon>Bacteria</taxon>
        <taxon>Bacillati</taxon>
        <taxon>Chloroflexota</taxon>
        <taxon>Ktedonobacteria</taxon>
        <taxon>Ktedonobacterales</taxon>
        <taxon>Dictyobacteraceae</taxon>
        <taxon>Dictyobacter</taxon>
    </lineage>
</organism>
<accession>A0A5A5TBX1</accession>
<dbReference type="InterPro" id="IPR011006">
    <property type="entry name" value="CheY-like_superfamily"/>
</dbReference>
<dbReference type="GO" id="GO:0000160">
    <property type="term" value="P:phosphorelay signal transduction system"/>
    <property type="evidence" value="ECO:0007669"/>
    <property type="project" value="InterPro"/>
</dbReference>
<evidence type="ECO:0000256" key="1">
    <source>
        <dbReference type="PROSITE-ProRule" id="PRU00169"/>
    </source>
</evidence>
<dbReference type="InterPro" id="IPR052893">
    <property type="entry name" value="TCS_response_regulator"/>
</dbReference>
<feature type="domain" description="Response regulatory" evidence="2">
    <location>
        <begin position="8"/>
        <end position="138"/>
    </location>
</feature>
<name>A0A5A5TBX1_9CHLR</name>
<dbReference type="InterPro" id="IPR001789">
    <property type="entry name" value="Sig_transdc_resp-reg_receiver"/>
</dbReference>
<sequence>MSTAKSIVILMADDDDDDILLTTKALQKGKLINTFYSVSDGEELLEYLLRRGKYEGADDSTAPLPGLILLDLNMPKKDGREALREIKAHPALQEIPIVVFTTSKAEEDIYRSYRLGVNSFITKPVTFEKLIEVMQALGKYWFEVVTLPSKSKKDSYGHTANDDTAH</sequence>
<dbReference type="PANTHER" id="PTHR44520:SF2">
    <property type="entry name" value="RESPONSE REGULATOR RCP1"/>
    <property type="match status" value="1"/>
</dbReference>
<dbReference type="PANTHER" id="PTHR44520">
    <property type="entry name" value="RESPONSE REGULATOR RCP1-RELATED"/>
    <property type="match status" value="1"/>
</dbReference>
<keyword evidence="1" id="KW-0597">Phosphoprotein</keyword>